<sequence>MKNIRLETLYIYIYTFVCVLCYLLRIMNNGCFIISSHLINEETFLLHSYLNACKHIGFLRSVSKR</sequence>
<keyword evidence="1" id="KW-0472">Membrane</keyword>
<proteinExistence type="predicted"/>
<accession>A0A0L8FZC2</accession>
<reference evidence="2" key="1">
    <citation type="submission" date="2015-07" db="EMBL/GenBank/DDBJ databases">
        <title>MeaNS - Measles Nucleotide Surveillance Program.</title>
        <authorList>
            <person name="Tran T."/>
            <person name="Druce J."/>
        </authorList>
    </citation>
    <scope>NUCLEOTIDE SEQUENCE</scope>
    <source>
        <strain evidence="2">UCB-OBI-ISO-001</strain>
        <tissue evidence="2">Gonad</tissue>
    </source>
</reference>
<evidence type="ECO:0000313" key="2">
    <source>
        <dbReference type="EMBL" id="KOF70033.1"/>
    </source>
</evidence>
<dbReference type="EMBL" id="KQ425061">
    <property type="protein sequence ID" value="KOF70033.1"/>
    <property type="molecule type" value="Genomic_DNA"/>
</dbReference>
<protein>
    <submittedName>
        <fullName evidence="2">Uncharacterized protein</fullName>
    </submittedName>
</protein>
<keyword evidence="1" id="KW-0812">Transmembrane</keyword>
<gene>
    <name evidence="2" type="ORF">OCBIM_22003639mg</name>
</gene>
<feature type="transmembrane region" description="Helical" evidence="1">
    <location>
        <begin position="9"/>
        <end position="27"/>
    </location>
</feature>
<keyword evidence="1" id="KW-1133">Transmembrane helix</keyword>
<evidence type="ECO:0000256" key="1">
    <source>
        <dbReference type="SAM" id="Phobius"/>
    </source>
</evidence>
<organism evidence="2">
    <name type="scientific">Octopus bimaculoides</name>
    <name type="common">California two-spotted octopus</name>
    <dbReference type="NCBI Taxonomy" id="37653"/>
    <lineage>
        <taxon>Eukaryota</taxon>
        <taxon>Metazoa</taxon>
        <taxon>Spiralia</taxon>
        <taxon>Lophotrochozoa</taxon>
        <taxon>Mollusca</taxon>
        <taxon>Cephalopoda</taxon>
        <taxon>Coleoidea</taxon>
        <taxon>Octopodiformes</taxon>
        <taxon>Octopoda</taxon>
        <taxon>Incirrata</taxon>
        <taxon>Octopodidae</taxon>
        <taxon>Octopus</taxon>
    </lineage>
</organism>
<name>A0A0L8FZC2_OCTBM</name>
<dbReference type="AlphaFoldDB" id="A0A0L8FZC2"/>